<evidence type="ECO:0000313" key="2">
    <source>
        <dbReference type="EMBL" id="KAK8382606.1"/>
    </source>
</evidence>
<comment type="caution">
    <text evidence="2">The sequence shown here is derived from an EMBL/GenBank/DDBJ whole genome shotgun (WGS) entry which is preliminary data.</text>
</comment>
<evidence type="ECO:0000256" key="1">
    <source>
        <dbReference type="SAM" id="MobiDB-lite"/>
    </source>
</evidence>
<dbReference type="EMBL" id="JARAKH010000039">
    <property type="protein sequence ID" value="KAK8382606.1"/>
    <property type="molecule type" value="Genomic_DNA"/>
</dbReference>
<evidence type="ECO:0000313" key="3">
    <source>
        <dbReference type="Proteomes" id="UP001487740"/>
    </source>
</evidence>
<dbReference type="Proteomes" id="UP001487740">
    <property type="component" value="Unassembled WGS sequence"/>
</dbReference>
<proteinExistence type="predicted"/>
<gene>
    <name evidence="2" type="ORF">O3P69_015439</name>
</gene>
<organism evidence="2 3">
    <name type="scientific">Scylla paramamosain</name>
    <name type="common">Mud crab</name>
    <dbReference type="NCBI Taxonomy" id="85552"/>
    <lineage>
        <taxon>Eukaryota</taxon>
        <taxon>Metazoa</taxon>
        <taxon>Ecdysozoa</taxon>
        <taxon>Arthropoda</taxon>
        <taxon>Crustacea</taxon>
        <taxon>Multicrustacea</taxon>
        <taxon>Malacostraca</taxon>
        <taxon>Eumalacostraca</taxon>
        <taxon>Eucarida</taxon>
        <taxon>Decapoda</taxon>
        <taxon>Pleocyemata</taxon>
        <taxon>Brachyura</taxon>
        <taxon>Eubrachyura</taxon>
        <taxon>Portunoidea</taxon>
        <taxon>Portunidae</taxon>
        <taxon>Portuninae</taxon>
        <taxon>Scylla</taxon>
    </lineage>
</organism>
<feature type="region of interest" description="Disordered" evidence="1">
    <location>
        <begin position="1"/>
        <end position="107"/>
    </location>
</feature>
<sequence length="107" mass="12141">MSVRLTHSGLPVAERGGKTVPRTRKLPSPRKQRPWQLPRHRERLRTKETVLQSGALGDSSSEGHHHHRMHYSRPGLLEARCATGRGRSTSRPEEVSGEASSRHQRLR</sequence>
<protein>
    <submittedName>
        <fullName evidence="2">Uncharacterized protein</fullName>
    </submittedName>
</protein>
<reference evidence="2 3" key="1">
    <citation type="submission" date="2023-03" db="EMBL/GenBank/DDBJ databases">
        <title>High-quality genome of Scylla paramamosain provides insights in environmental adaptation.</title>
        <authorList>
            <person name="Zhang L."/>
        </authorList>
    </citation>
    <scope>NUCLEOTIDE SEQUENCE [LARGE SCALE GENOMIC DNA]</scope>
    <source>
        <strain evidence="2">LZ_2023a</strain>
        <tissue evidence="2">Muscle</tissue>
    </source>
</reference>
<keyword evidence="3" id="KW-1185">Reference proteome</keyword>
<dbReference type="AlphaFoldDB" id="A0AAW0T5D4"/>
<feature type="compositionally biased region" description="Basic residues" evidence="1">
    <location>
        <begin position="21"/>
        <end position="44"/>
    </location>
</feature>
<name>A0AAW0T5D4_SCYPA</name>
<accession>A0AAW0T5D4</accession>